<evidence type="ECO:0000256" key="1">
    <source>
        <dbReference type="SAM" id="MobiDB-lite"/>
    </source>
</evidence>
<reference evidence="6" key="1">
    <citation type="submission" date="2016-04" db="UniProtKB">
        <authorList>
            <consortium name="WormBaseParasite"/>
        </authorList>
    </citation>
    <scope>IDENTIFICATION</scope>
</reference>
<evidence type="ECO:0000313" key="4">
    <source>
        <dbReference type="EMBL" id="VDN03170.1"/>
    </source>
</evidence>
<dbReference type="OMA" id="GQYLRAY"/>
<feature type="domain" description="S1 motif" evidence="3">
    <location>
        <begin position="1250"/>
        <end position="1324"/>
    </location>
</feature>
<dbReference type="GO" id="GO:0032040">
    <property type="term" value="C:small-subunit processome"/>
    <property type="evidence" value="ECO:0007669"/>
    <property type="project" value="TreeGrafter"/>
</dbReference>
<gene>
    <name evidence="4" type="ORF">TCLT_LOCUS5879</name>
</gene>
<feature type="region of interest" description="Disordered" evidence="1">
    <location>
        <begin position="1418"/>
        <end position="1438"/>
    </location>
</feature>
<sequence>MADAFGKVDKTLNIDNDDEMLDIEEDFPRENLSRVEKNKNYKKKYERTEKKQRSPSKSDYEDVWKRPITAELLTEGVLGLGVINRIKETEILLECSNGVIVVAPITNFGSALIETLQNSSLELENVFQVGQMLAFKVMKPRHSGSLREPGKNSYPIVCCDPLIVNFHLNPGNLINGLVLNGSVDSIEDKGVIINLGLQSVELKGFLPEKNLPPSFQKESLLRGQLLLLRVEHESSSKNMRVVNLSGIPELDTLSDVAVQNLKLNDLMPGTILWAQPLKLVARGVYVDIGNGIRGFVSNLHSPPRYHADASKCLKPFRVVVMLCQQNSNLVAFNGQPDIVAISRFTKRINFEGIRIGDIINCKVTDCNKNGSVNFSLMLGDGSKNSLKAFATNTRLEDGTIYKTGTVHQARVLSYKMVERVLIVTTRKDILAQKMVSVKDSTVGERITGKVISVSSKGLYVKVYDTIHGFIPKIQLSDKLITQINKHFFVGDEIKCRILSLDRLKTRLILTSKESLITSSDAIIKSYIEVSPGMVSMGYVTCLHPSGGLIMGFYGGTRAFMFPKEVERLGTNIKIGLTVRIRVVSVDPQNERMLVAVADEFSDKNRSVKAQPFIFEKEDPVSFMAVVNGFTSMGRSCKFQEMLNVVLRLKKKMGGKVEATISKELLSDCLELPFSSLSENIALGSILPKVAVLGVVAGNLKITTKRFMIEWLESHERITSIEMLMKGKLVCGSVVRKHPEIGYFVELAGGSALTAPARFVRPEALSLSLQQLQIGQTVVARVSSVDVDRKRFALILDPKFCVPSNSEPDYFAPSLMRCALEELNWFAANNPSKFDVPRIGSCIDVNITDFSENSINIQVVGSGIKGAAVNNSTDMLKVLSNEFQKGSRSQALVLDIKFPSFEVDVLLLKNGFQNMDEEKLKSILRCQKILDATVWLRKKEYIVATVKFENFIFVTCIPRRLHPNLDVIPEKPDENRNFCTIVPKLVFGDVMIGTAVNMSEINQLNKKQIKVQKKTTVKKKLKQFWIYKAKVVGIWSKEGKSHSSVELELPGGTLGRLHASEFDDSFLNQSSQPVQSFLKKMKGKVINIKIMFFSKVREKMKKKSHLETKEDDSAKEKKITIATRIAECTMKMWKLNETKKKQSLLGYPKTYTYGSLIPVFVCEGPHLGVVKVEASPLWNGVIRKQNLTDENLISNPANETSALIDIDFEPGEKLIAQVIGINVFKKRSGRSRHRKCLELTLKETRKVFEEGDVVIGRIVGITQSPTTIIFELPNNQRAVLTLTSITDCYLKAFEAAQNYELNQVYKVKLLRFENDTGRWIAITETYRNLLQHANGVLYRNGVEIESELQAFVVSNADNDIIVEISPGILGRLKKYKFSLQPDDLIKVCTTHVQDQDGVLRLRFIGLIVNNVPKKRPRKRFLSVGSDTGSDSSRKKSKKAGYMAKGFKEDDLQRITHLEAKIPEPGLDWSLEGFSPAEFANVGQIIGKMENAENSSSLKEEDFISEVEDTSKTKEQLQIDKEKKLMLRERQIIEADWIPDSSHDFDRLVAGSPNSSMLWIRYITFFLERNEIEKARAIAERALAAINFREEDEIFNIWTAYLNLEANFGTDDSLKTVFDRAIRNTDSLKMCKQMVKIYQNVGKTEVISSVLLIVYFIILICNTILAQM</sequence>
<protein>
    <submittedName>
        <fullName evidence="6">S1 motif domain-containing protein</fullName>
    </submittedName>
</protein>
<keyword evidence="2" id="KW-0812">Transmembrane</keyword>
<evidence type="ECO:0000313" key="5">
    <source>
        <dbReference type="Proteomes" id="UP000276776"/>
    </source>
</evidence>
<keyword evidence="2" id="KW-1133">Transmembrane helix</keyword>
<keyword evidence="5" id="KW-1185">Reference proteome</keyword>
<dbReference type="Gene3D" id="2.40.50.140">
    <property type="entry name" value="Nucleic acid-binding proteins"/>
    <property type="match status" value="2"/>
</dbReference>
<feature type="domain" description="S1 motif" evidence="3">
    <location>
        <begin position="726"/>
        <end position="796"/>
    </location>
</feature>
<accession>A0A0N5CZH0</accession>
<feature type="domain" description="S1 motif" evidence="3">
    <location>
        <begin position="532"/>
        <end position="597"/>
    </location>
</feature>
<dbReference type="SMART" id="SM00316">
    <property type="entry name" value="S1"/>
    <property type="match status" value="8"/>
</dbReference>
<dbReference type="GO" id="GO:0006364">
    <property type="term" value="P:rRNA processing"/>
    <property type="evidence" value="ECO:0007669"/>
    <property type="project" value="InterPro"/>
</dbReference>
<dbReference type="PROSITE" id="PS50126">
    <property type="entry name" value="S1"/>
    <property type="match status" value="5"/>
</dbReference>
<evidence type="ECO:0000259" key="3">
    <source>
        <dbReference type="PROSITE" id="PS50126"/>
    </source>
</evidence>
<proteinExistence type="predicted"/>
<dbReference type="InterPro" id="IPR003029">
    <property type="entry name" value="S1_domain"/>
</dbReference>
<dbReference type="Pfam" id="PF00575">
    <property type="entry name" value="S1"/>
    <property type="match status" value="1"/>
</dbReference>
<dbReference type="SUPFAM" id="SSF48452">
    <property type="entry name" value="TPR-like"/>
    <property type="match status" value="1"/>
</dbReference>
<evidence type="ECO:0000313" key="6">
    <source>
        <dbReference type="WBParaSite" id="TCLT_0000589001-mRNA-1"/>
    </source>
</evidence>
<dbReference type="WBParaSite" id="TCLT_0000589001-mRNA-1">
    <property type="protein sequence ID" value="TCLT_0000589001-mRNA-1"/>
    <property type="gene ID" value="TCLT_0000589001"/>
</dbReference>
<dbReference type="PANTHER" id="PTHR23270">
    <property type="entry name" value="PROGRAMMED CELL DEATH PROTEIN 11 PRE-RRNA PROCESSING PROTEIN RRP5"/>
    <property type="match status" value="1"/>
</dbReference>
<feature type="domain" description="S1 motif" evidence="3">
    <location>
        <begin position="443"/>
        <end position="512"/>
    </location>
</feature>
<dbReference type="EMBL" id="UYYF01004370">
    <property type="protein sequence ID" value="VDN03170.1"/>
    <property type="molecule type" value="Genomic_DNA"/>
</dbReference>
<dbReference type="PANTHER" id="PTHR23270:SF10">
    <property type="entry name" value="PROTEIN RRP5 HOMOLOG"/>
    <property type="match status" value="1"/>
</dbReference>
<dbReference type="STRING" id="103827.A0A0N5CZH0"/>
<name>A0A0N5CZH0_THECL</name>
<dbReference type="InterPro" id="IPR011990">
    <property type="entry name" value="TPR-like_helical_dom_sf"/>
</dbReference>
<dbReference type="Gene3D" id="1.25.40.10">
    <property type="entry name" value="Tetratricopeptide repeat domain"/>
    <property type="match status" value="1"/>
</dbReference>
<keyword evidence="2" id="KW-0472">Membrane</keyword>
<feature type="transmembrane region" description="Helical" evidence="2">
    <location>
        <begin position="1644"/>
        <end position="1663"/>
    </location>
</feature>
<feature type="region of interest" description="Disordered" evidence="1">
    <location>
        <begin position="34"/>
        <end position="60"/>
    </location>
</feature>
<dbReference type="InterPro" id="IPR012340">
    <property type="entry name" value="NA-bd_OB-fold"/>
</dbReference>
<feature type="compositionally biased region" description="Basic and acidic residues" evidence="1">
    <location>
        <begin position="46"/>
        <end position="60"/>
    </location>
</feature>
<dbReference type="InterPro" id="IPR045209">
    <property type="entry name" value="Rrp5"/>
</dbReference>
<dbReference type="GO" id="GO:0003723">
    <property type="term" value="F:RNA binding"/>
    <property type="evidence" value="ECO:0007669"/>
    <property type="project" value="TreeGrafter"/>
</dbReference>
<reference evidence="4 5" key="2">
    <citation type="submission" date="2018-11" db="EMBL/GenBank/DDBJ databases">
        <authorList>
            <consortium name="Pathogen Informatics"/>
        </authorList>
    </citation>
    <scope>NUCLEOTIDE SEQUENCE [LARGE SCALE GENOMIC DNA]</scope>
</reference>
<dbReference type="FunFam" id="2.40.50.140:FF:000103">
    <property type="entry name" value="protein RRP5 homolog"/>
    <property type="match status" value="1"/>
</dbReference>
<dbReference type="Proteomes" id="UP000276776">
    <property type="component" value="Unassembled WGS sequence"/>
</dbReference>
<feature type="domain" description="S1 motif" evidence="3">
    <location>
        <begin position="176"/>
        <end position="245"/>
    </location>
</feature>
<evidence type="ECO:0000256" key="2">
    <source>
        <dbReference type="SAM" id="Phobius"/>
    </source>
</evidence>
<dbReference type="SUPFAM" id="SSF50249">
    <property type="entry name" value="Nucleic acid-binding proteins"/>
    <property type="match status" value="1"/>
</dbReference>
<organism evidence="6">
    <name type="scientific">Thelazia callipaeda</name>
    <name type="common">Oriental eyeworm</name>
    <name type="synonym">Parasitic nematode</name>
    <dbReference type="NCBI Taxonomy" id="103827"/>
    <lineage>
        <taxon>Eukaryota</taxon>
        <taxon>Metazoa</taxon>
        <taxon>Ecdysozoa</taxon>
        <taxon>Nematoda</taxon>
        <taxon>Chromadorea</taxon>
        <taxon>Rhabditida</taxon>
        <taxon>Spirurina</taxon>
        <taxon>Spiruromorpha</taxon>
        <taxon>Thelazioidea</taxon>
        <taxon>Thelaziidae</taxon>
        <taxon>Thelazia</taxon>
    </lineage>
</organism>
<dbReference type="OrthoDB" id="412781at2759"/>